<dbReference type="AlphaFoldDB" id="A0A8J5JBA3"/>
<dbReference type="Proteomes" id="UP000747542">
    <property type="component" value="Unassembled WGS sequence"/>
</dbReference>
<evidence type="ECO:0000256" key="1">
    <source>
        <dbReference type="SAM" id="SignalP"/>
    </source>
</evidence>
<keyword evidence="1" id="KW-0732">Signal</keyword>
<organism evidence="2 3">
    <name type="scientific">Homarus americanus</name>
    <name type="common">American lobster</name>
    <dbReference type="NCBI Taxonomy" id="6706"/>
    <lineage>
        <taxon>Eukaryota</taxon>
        <taxon>Metazoa</taxon>
        <taxon>Ecdysozoa</taxon>
        <taxon>Arthropoda</taxon>
        <taxon>Crustacea</taxon>
        <taxon>Multicrustacea</taxon>
        <taxon>Malacostraca</taxon>
        <taxon>Eumalacostraca</taxon>
        <taxon>Eucarida</taxon>
        <taxon>Decapoda</taxon>
        <taxon>Pleocyemata</taxon>
        <taxon>Astacidea</taxon>
        <taxon>Nephropoidea</taxon>
        <taxon>Nephropidae</taxon>
        <taxon>Homarus</taxon>
    </lineage>
</organism>
<feature type="chain" id="PRO_5035209188" evidence="1">
    <location>
        <begin position="20"/>
        <end position="161"/>
    </location>
</feature>
<evidence type="ECO:0000313" key="2">
    <source>
        <dbReference type="EMBL" id="KAG7154154.1"/>
    </source>
</evidence>
<proteinExistence type="predicted"/>
<reference evidence="2" key="1">
    <citation type="journal article" date="2021" name="Sci. Adv.">
        <title>The American lobster genome reveals insights on longevity, neural, and immune adaptations.</title>
        <authorList>
            <person name="Polinski J.M."/>
            <person name="Zimin A.V."/>
            <person name="Clark K.F."/>
            <person name="Kohn A.B."/>
            <person name="Sadowski N."/>
            <person name="Timp W."/>
            <person name="Ptitsyn A."/>
            <person name="Khanna P."/>
            <person name="Romanova D.Y."/>
            <person name="Williams P."/>
            <person name="Greenwood S.J."/>
            <person name="Moroz L.L."/>
            <person name="Walt D.R."/>
            <person name="Bodnar A.G."/>
        </authorList>
    </citation>
    <scope>NUCLEOTIDE SEQUENCE</scope>
    <source>
        <strain evidence="2">GMGI-L3</strain>
    </source>
</reference>
<protein>
    <submittedName>
        <fullName evidence="2">Uncharacterized protein</fullName>
    </submittedName>
</protein>
<keyword evidence="3" id="KW-1185">Reference proteome</keyword>
<gene>
    <name evidence="2" type="ORF">Hamer_G020460</name>
</gene>
<accession>A0A8J5JBA3</accession>
<evidence type="ECO:0000313" key="3">
    <source>
        <dbReference type="Proteomes" id="UP000747542"/>
    </source>
</evidence>
<name>A0A8J5JBA3_HOMAM</name>
<comment type="caution">
    <text evidence="2">The sequence shown here is derived from an EMBL/GenBank/DDBJ whole genome shotgun (WGS) entry which is preliminary data.</text>
</comment>
<sequence>MKVLTAVWWFSVLVVEIMGEGQTTSHYESTSCPIQQYQRLINRSSFIVIGLVYHITSPSLSSNFTYDVNISVTSVLKPCSGNSTNWQHSLTYPEVDSMDQVDGDVSSDDEVMTQQQPLHLKDQTKYLLFLKGNTTDNSIILRAFKKSSEKFQGISACLTSE</sequence>
<dbReference type="EMBL" id="JAHLQT010045000">
    <property type="protein sequence ID" value="KAG7154154.1"/>
    <property type="molecule type" value="Genomic_DNA"/>
</dbReference>
<feature type="signal peptide" evidence="1">
    <location>
        <begin position="1"/>
        <end position="19"/>
    </location>
</feature>